<organism evidence="2 3">
    <name type="scientific">Aeromicrobium alkaliterrae</name>
    <dbReference type="NCBI Taxonomy" id="302168"/>
    <lineage>
        <taxon>Bacteria</taxon>
        <taxon>Bacillati</taxon>
        <taxon>Actinomycetota</taxon>
        <taxon>Actinomycetes</taxon>
        <taxon>Propionibacteriales</taxon>
        <taxon>Nocardioidaceae</taxon>
        <taxon>Aeromicrobium</taxon>
    </lineage>
</organism>
<keyword evidence="1" id="KW-0812">Transmembrane</keyword>
<keyword evidence="1" id="KW-1133">Transmembrane helix</keyword>
<feature type="transmembrane region" description="Helical" evidence="1">
    <location>
        <begin position="99"/>
        <end position="122"/>
    </location>
</feature>
<name>A0ABP4WC98_9ACTN</name>
<evidence type="ECO:0000313" key="2">
    <source>
        <dbReference type="EMBL" id="GAA1751254.1"/>
    </source>
</evidence>
<evidence type="ECO:0000256" key="1">
    <source>
        <dbReference type="SAM" id="Phobius"/>
    </source>
</evidence>
<dbReference type="Proteomes" id="UP001501057">
    <property type="component" value="Unassembled WGS sequence"/>
</dbReference>
<gene>
    <name evidence="2" type="ORF">GCM10009710_33730</name>
</gene>
<evidence type="ECO:0000313" key="3">
    <source>
        <dbReference type="Proteomes" id="UP001501057"/>
    </source>
</evidence>
<keyword evidence="1" id="KW-0472">Membrane</keyword>
<keyword evidence="3" id="KW-1185">Reference proteome</keyword>
<comment type="caution">
    <text evidence="2">The sequence shown here is derived from an EMBL/GenBank/DDBJ whole genome shotgun (WGS) entry which is preliminary data.</text>
</comment>
<proteinExistence type="predicted"/>
<dbReference type="EMBL" id="BAAAME010000008">
    <property type="protein sequence ID" value="GAA1751254.1"/>
    <property type="molecule type" value="Genomic_DNA"/>
</dbReference>
<accession>A0ABP4WC98</accession>
<protein>
    <submittedName>
        <fullName evidence="2">Uncharacterized protein</fullName>
    </submittedName>
</protein>
<feature type="transmembrane region" description="Helical" evidence="1">
    <location>
        <begin position="31"/>
        <end position="57"/>
    </location>
</feature>
<reference evidence="3" key="1">
    <citation type="journal article" date="2019" name="Int. J. Syst. Evol. Microbiol.">
        <title>The Global Catalogue of Microorganisms (GCM) 10K type strain sequencing project: providing services to taxonomists for standard genome sequencing and annotation.</title>
        <authorList>
            <consortium name="The Broad Institute Genomics Platform"/>
            <consortium name="The Broad Institute Genome Sequencing Center for Infectious Disease"/>
            <person name="Wu L."/>
            <person name="Ma J."/>
        </authorList>
    </citation>
    <scope>NUCLEOTIDE SEQUENCE [LARGE SCALE GENOMIC DNA]</scope>
    <source>
        <strain evidence="3">JCM 13518</strain>
    </source>
</reference>
<sequence length="168" mass="18381">MITESGFWALWSMANLQQDRRSNPYPWSWEIPVGVVIVVSFVLVITVHVARAVANWFSGAPWSFPESRSIFTSLPAILTGSPTAGLSEIPANHASGTAVIVWVILLELVVLVATTWGAVVTLRRFGSGRIRGMATPVEVDQVLGLTRLRQHAHIVRPDLHAAPGRGRR</sequence>